<feature type="non-terminal residue" evidence="2">
    <location>
        <position position="1"/>
    </location>
</feature>
<comment type="caution">
    <text evidence="2">The sequence shown here is derived from an EMBL/GenBank/DDBJ whole genome shotgun (WGS) entry which is preliminary data.</text>
</comment>
<feature type="compositionally biased region" description="Low complexity" evidence="1">
    <location>
        <begin position="134"/>
        <end position="143"/>
    </location>
</feature>
<feature type="compositionally biased region" description="Polar residues" evidence="1">
    <location>
        <begin position="273"/>
        <end position="293"/>
    </location>
</feature>
<dbReference type="AlphaFoldDB" id="A0A9X6NKF7"/>
<feature type="region of interest" description="Disordered" evidence="1">
    <location>
        <begin position="114"/>
        <end position="143"/>
    </location>
</feature>
<feature type="region of interest" description="Disordered" evidence="1">
    <location>
        <begin position="173"/>
        <end position="370"/>
    </location>
</feature>
<name>A0A9X6NKF7_HYPEX</name>
<dbReference type="Proteomes" id="UP000192578">
    <property type="component" value="Unassembled WGS sequence"/>
</dbReference>
<reference evidence="3" key="1">
    <citation type="submission" date="2017-01" db="EMBL/GenBank/DDBJ databases">
        <title>Comparative genomics of anhydrobiosis in the tardigrade Hypsibius dujardini.</title>
        <authorList>
            <person name="Yoshida Y."/>
            <person name="Koutsovoulos G."/>
            <person name="Laetsch D."/>
            <person name="Stevens L."/>
            <person name="Kumar S."/>
            <person name="Horikawa D."/>
            <person name="Ishino K."/>
            <person name="Komine S."/>
            <person name="Tomita M."/>
            <person name="Blaxter M."/>
            <person name="Arakawa K."/>
        </authorList>
    </citation>
    <scope>NUCLEOTIDE SEQUENCE [LARGE SCALE GENOMIC DNA]</scope>
    <source>
        <strain evidence="3">Z151</strain>
    </source>
</reference>
<accession>A0A9X6NKF7</accession>
<feature type="compositionally biased region" description="Polar residues" evidence="1">
    <location>
        <begin position="1"/>
        <end position="30"/>
    </location>
</feature>
<evidence type="ECO:0000256" key="1">
    <source>
        <dbReference type="SAM" id="MobiDB-lite"/>
    </source>
</evidence>
<dbReference type="EMBL" id="MTYJ01000873">
    <property type="protein sequence ID" value="OWA55502.1"/>
    <property type="molecule type" value="Genomic_DNA"/>
</dbReference>
<feature type="compositionally biased region" description="Polar residues" evidence="1">
    <location>
        <begin position="201"/>
        <end position="216"/>
    </location>
</feature>
<feature type="compositionally biased region" description="Polar residues" evidence="1">
    <location>
        <begin position="115"/>
        <end position="133"/>
    </location>
</feature>
<feature type="region of interest" description="Disordered" evidence="1">
    <location>
        <begin position="1"/>
        <end position="96"/>
    </location>
</feature>
<feature type="compositionally biased region" description="Polar residues" evidence="1">
    <location>
        <begin position="226"/>
        <end position="247"/>
    </location>
</feature>
<feature type="compositionally biased region" description="Polar residues" evidence="1">
    <location>
        <begin position="314"/>
        <end position="325"/>
    </location>
</feature>
<gene>
    <name evidence="2" type="ORF">BV898_19888</name>
</gene>
<evidence type="ECO:0000313" key="3">
    <source>
        <dbReference type="Proteomes" id="UP000192578"/>
    </source>
</evidence>
<sequence length="436" mass="47089">NTTVRPTSSATPSHTGHNTSPSLTGHTSLQAGHHKPQRPGAHRPHAEPRPDPTGRQAGHQQPHPDRNILQSHTGQTPAHRANSAGMVGAPHNDMPHQHYNLRREATAPLSGHISHITTPQATSGHYQANGHIQPTTGPHTAHAATSVHMPATSGAQPAPQSAITGRHTGHITIPAHSSRQSSHKSAHTGHSQPHQPHQHSRATTGHNRQQPATRRQQGPAHVHTVATCTHISHNSADTRPHSATKSPSPAHARRDNQHTATSSPHRPHRHMTPPQSATTGHISSPHQTATSATAGHYQPTPKPHRGHNSHTEDQTPATSDHNQAHIQPPGRPIGHTGHTSQSPHRHTRPHAGHTATVSHHPATPGHTQPHARYTEATTDHIQAHISHIRHRHHNGHNAATSAHIRCQPIRPINTNRQFSPCITIPTCISNDYRLGR</sequence>
<protein>
    <submittedName>
        <fullName evidence="2">Uncharacterized protein</fullName>
    </submittedName>
</protein>
<proteinExistence type="predicted"/>
<keyword evidence="3" id="KW-1185">Reference proteome</keyword>
<organism evidence="2 3">
    <name type="scientific">Hypsibius exemplaris</name>
    <name type="common">Freshwater tardigrade</name>
    <dbReference type="NCBI Taxonomy" id="2072580"/>
    <lineage>
        <taxon>Eukaryota</taxon>
        <taxon>Metazoa</taxon>
        <taxon>Ecdysozoa</taxon>
        <taxon>Tardigrada</taxon>
        <taxon>Eutardigrada</taxon>
        <taxon>Parachela</taxon>
        <taxon>Hypsibioidea</taxon>
        <taxon>Hypsibiidae</taxon>
        <taxon>Hypsibius</taxon>
    </lineage>
</organism>
<feature type="compositionally biased region" description="Basic residues" evidence="1">
    <location>
        <begin position="32"/>
        <end position="43"/>
    </location>
</feature>
<evidence type="ECO:0000313" key="2">
    <source>
        <dbReference type="EMBL" id="OWA55502.1"/>
    </source>
</evidence>